<name>A0AAQ4E4M0_AMBAM</name>
<evidence type="ECO:0000313" key="6">
    <source>
        <dbReference type="Proteomes" id="UP001321473"/>
    </source>
</evidence>
<comment type="caution">
    <text evidence="5">The sequence shown here is derived from an EMBL/GenBank/DDBJ whole genome shotgun (WGS) entry which is preliminary data.</text>
</comment>
<dbReference type="Gene3D" id="1.10.10.60">
    <property type="entry name" value="Homeodomain-like"/>
    <property type="match status" value="2"/>
</dbReference>
<reference evidence="5 6" key="1">
    <citation type="journal article" date="2023" name="Arcadia Sci">
        <title>De novo assembly of a long-read Amblyomma americanum tick genome.</title>
        <authorList>
            <person name="Chou S."/>
            <person name="Poskanzer K.E."/>
            <person name="Rollins M."/>
            <person name="Thuy-Boun P.S."/>
        </authorList>
    </citation>
    <scope>NUCLEOTIDE SEQUENCE [LARGE SCALE GENOMIC DNA]</scope>
    <source>
        <strain evidence="5">F_SG_1</strain>
        <tissue evidence="5">Salivary glands</tissue>
    </source>
</reference>
<evidence type="ECO:0000313" key="5">
    <source>
        <dbReference type="EMBL" id="KAK8769643.1"/>
    </source>
</evidence>
<dbReference type="SMART" id="SM00674">
    <property type="entry name" value="CENPB"/>
    <property type="match status" value="1"/>
</dbReference>
<comment type="subcellular location">
    <subcellularLocation>
        <location evidence="1">Nucleus</location>
    </subcellularLocation>
</comment>
<dbReference type="PANTHER" id="PTHR19303">
    <property type="entry name" value="TRANSPOSON"/>
    <property type="match status" value="1"/>
</dbReference>
<dbReference type="InterPro" id="IPR007889">
    <property type="entry name" value="HTH_Psq"/>
</dbReference>
<gene>
    <name evidence="5" type="ORF">V5799_013892</name>
</gene>
<dbReference type="GO" id="GO:0005634">
    <property type="term" value="C:nucleus"/>
    <property type="evidence" value="ECO:0007669"/>
    <property type="project" value="UniProtKB-SubCell"/>
</dbReference>
<dbReference type="GO" id="GO:0003677">
    <property type="term" value="F:DNA binding"/>
    <property type="evidence" value="ECO:0007669"/>
    <property type="project" value="UniProtKB-KW"/>
</dbReference>
<dbReference type="PROSITE" id="PS51253">
    <property type="entry name" value="HTH_CENPB"/>
    <property type="match status" value="1"/>
</dbReference>
<dbReference type="InterPro" id="IPR009057">
    <property type="entry name" value="Homeodomain-like_sf"/>
</dbReference>
<evidence type="ECO:0000256" key="3">
    <source>
        <dbReference type="ARBA" id="ARBA00023242"/>
    </source>
</evidence>
<dbReference type="InterPro" id="IPR006600">
    <property type="entry name" value="HTH_CenpB_DNA-bd_dom"/>
</dbReference>
<dbReference type="InterPro" id="IPR050863">
    <property type="entry name" value="CenT-Element_Derived"/>
</dbReference>
<organism evidence="5 6">
    <name type="scientific">Amblyomma americanum</name>
    <name type="common">Lone star tick</name>
    <dbReference type="NCBI Taxonomy" id="6943"/>
    <lineage>
        <taxon>Eukaryota</taxon>
        <taxon>Metazoa</taxon>
        <taxon>Ecdysozoa</taxon>
        <taxon>Arthropoda</taxon>
        <taxon>Chelicerata</taxon>
        <taxon>Arachnida</taxon>
        <taxon>Acari</taxon>
        <taxon>Parasitiformes</taxon>
        <taxon>Ixodida</taxon>
        <taxon>Ixodoidea</taxon>
        <taxon>Ixodidae</taxon>
        <taxon>Amblyomminae</taxon>
        <taxon>Amblyomma</taxon>
    </lineage>
</organism>
<dbReference type="EMBL" id="JARKHS020022354">
    <property type="protein sequence ID" value="KAK8769643.1"/>
    <property type="molecule type" value="Genomic_DNA"/>
</dbReference>
<proteinExistence type="predicted"/>
<feature type="domain" description="HTH CENPB-type" evidence="4">
    <location>
        <begin position="50"/>
        <end position="115"/>
    </location>
</feature>
<dbReference type="Proteomes" id="UP001321473">
    <property type="component" value="Unassembled WGS sequence"/>
</dbReference>
<evidence type="ECO:0000256" key="2">
    <source>
        <dbReference type="ARBA" id="ARBA00023125"/>
    </source>
</evidence>
<evidence type="ECO:0000259" key="4">
    <source>
        <dbReference type="PROSITE" id="PS51253"/>
    </source>
</evidence>
<dbReference type="PANTHER" id="PTHR19303:SF73">
    <property type="entry name" value="PROTEIN PDC2"/>
    <property type="match status" value="1"/>
</dbReference>
<evidence type="ECO:0000256" key="1">
    <source>
        <dbReference type="ARBA" id="ARBA00004123"/>
    </source>
</evidence>
<dbReference type="Pfam" id="PF04218">
    <property type="entry name" value="CENP-B_N"/>
    <property type="match status" value="1"/>
</dbReference>
<keyword evidence="2" id="KW-0238">DNA-binding</keyword>
<keyword evidence="3" id="KW-0539">Nucleus</keyword>
<dbReference type="AlphaFoldDB" id="A0AAQ4E4M0"/>
<protein>
    <recommendedName>
        <fullName evidence="4">HTH CENPB-type domain-containing protein</fullName>
    </recommendedName>
</protein>
<dbReference type="SUPFAM" id="SSF46689">
    <property type="entry name" value="Homeodomain-like"/>
    <property type="match status" value="2"/>
</dbReference>
<dbReference type="Pfam" id="PF03221">
    <property type="entry name" value="HTH_Tnp_Tc5"/>
    <property type="match status" value="1"/>
</dbReference>
<accession>A0AAQ4E4M0</accession>
<keyword evidence="6" id="KW-1185">Reference proteome</keyword>
<sequence length="115" mass="13111">MAAERSTLKELSEGAKNCELVKKYNVSKSTISTILKNKEKITSSEANSTVRKRLRKATYADVEDALLKWFVDARARNIPISGPMMLGKTKDFAFLLDFPDFSPGYGWLHRFKVRH</sequence>